<evidence type="ECO:0000313" key="1">
    <source>
        <dbReference type="EMBL" id="KAJ8886737.1"/>
    </source>
</evidence>
<reference evidence="1 2" key="1">
    <citation type="submission" date="2023-02" db="EMBL/GenBank/DDBJ databases">
        <title>LHISI_Scaffold_Assembly.</title>
        <authorList>
            <person name="Stuart O.P."/>
            <person name="Cleave R."/>
            <person name="Magrath M.J.L."/>
            <person name="Mikheyev A.S."/>
        </authorList>
    </citation>
    <scope>NUCLEOTIDE SEQUENCE [LARGE SCALE GENOMIC DNA]</scope>
    <source>
        <strain evidence="1">Daus_M_001</strain>
        <tissue evidence="1">Leg muscle</tissue>
    </source>
</reference>
<sequence>MKRSFLTIKNTVPSITNHYSQSQNPSANRERLVSAALYAPPLLPQGEKAGDTPVEGENNAWWGRERGDVDGLVVDEYHSFLGAPPDGLIGRDLKKSEFNDLQARLYSLMCKYADKTCNFIVWTPEGMVSLEIQQDKEFLENKMVTKLLTFFSDSLLPEINDPRHPRNMPISECPYIKSAQDVKRAKKKSRTRAIAETTKIIFTLVDLCGRHTLQAGVEPVDKQHEVQSYWTSIRA</sequence>
<comment type="caution">
    <text evidence="1">The sequence shown here is derived from an EMBL/GenBank/DDBJ whole genome shotgun (WGS) entry which is preliminary data.</text>
</comment>
<protein>
    <submittedName>
        <fullName evidence="1">Uncharacterized protein</fullName>
    </submittedName>
</protein>
<name>A0ABQ9HQU8_9NEOP</name>
<organism evidence="1 2">
    <name type="scientific">Dryococelus australis</name>
    <dbReference type="NCBI Taxonomy" id="614101"/>
    <lineage>
        <taxon>Eukaryota</taxon>
        <taxon>Metazoa</taxon>
        <taxon>Ecdysozoa</taxon>
        <taxon>Arthropoda</taxon>
        <taxon>Hexapoda</taxon>
        <taxon>Insecta</taxon>
        <taxon>Pterygota</taxon>
        <taxon>Neoptera</taxon>
        <taxon>Polyneoptera</taxon>
        <taxon>Phasmatodea</taxon>
        <taxon>Verophasmatodea</taxon>
        <taxon>Anareolatae</taxon>
        <taxon>Phasmatidae</taxon>
        <taxon>Eurycanthinae</taxon>
        <taxon>Dryococelus</taxon>
    </lineage>
</organism>
<dbReference type="EMBL" id="JARBHB010000004">
    <property type="protein sequence ID" value="KAJ8886737.1"/>
    <property type="molecule type" value="Genomic_DNA"/>
</dbReference>
<keyword evidence="2" id="KW-1185">Reference proteome</keyword>
<proteinExistence type="predicted"/>
<gene>
    <name evidence="1" type="ORF">PR048_012949</name>
</gene>
<dbReference type="Proteomes" id="UP001159363">
    <property type="component" value="Chromosome X"/>
</dbReference>
<accession>A0ABQ9HQU8</accession>
<evidence type="ECO:0000313" key="2">
    <source>
        <dbReference type="Proteomes" id="UP001159363"/>
    </source>
</evidence>